<dbReference type="AlphaFoldDB" id="A0A383BQF3"/>
<name>A0A383BQF3_9ZZZZ</name>
<reference evidence="1" key="1">
    <citation type="submission" date="2018-05" db="EMBL/GenBank/DDBJ databases">
        <authorList>
            <person name="Lanie J.A."/>
            <person name="Ng W.-L."/>
            <person name="Kazmierczak K.M."/>
            <person name="Andrzejewski T.M."/>
            <person name="Davidsen T.M."/>
            <person name="Wayne K.J."/>
            <person name="Tettelin H."/>
            <person name="Glass J.I."/>
            <person name="Rusch D."/>
            <person name="Podicherti R."/>
            <person name="Tsui H.-C.T."/>
            <person name="Winkler M.E."/>
        </authorList>
    </citation>
    <scope>NUCLEOTIDE SEQUENCE</scope>
</reference>
<evidence type="ECO:0000313" key="1">
    <source>
        <dbReference type="EMBL" id="SVE22080.1"/>
    </source>
</evidence>
<proteinExistence type="predicted"/>
<protein>
    <submittedName>
        <fullName evidence="1">Uncharacterized protein</fullName>
    </submittedName>
</protein>
<dbReference type="EMBL" id="UINC01202332">
    <property type="protein sequence ID" value="SVE22080.1"/>
    <property type="molecule type" value="Genomic_DNA"/>
</dbReference>
<accession>A0A383BQF3</accession>
<gene>
    <name evidence="1" type="ORF">METZ01_LOCUS474934</name>
</gene>
<sequence>MGDQGEFTQDLTQVLKTELSCSTGAVG</sequence>
<organism evidence="1">
    <name type="scientific">marine metagenome</name>
    <dbReference type="NCBI Taxonomy" id="408172"/>
    <lineage>
        <taxon>unclassified sequences</taxon>
        <taxon>metagenomes</taxon>
        <taxon>ecological metagenomes</taxon>
    </lineage>
</organism>